<proteinExistence type="predicted"/>
<gene>
    <name evidence="3" type="ORF">PMAYCL1PPCAC_17909</name>
</gene>
<accession>A0AAN5I0X6</accession>
<dbReference type="PANTHER" id="PTHR21593:SF36">
    <property type="entry name" value="DUF148 DOMAIN-CONTAINING PROTEIN-RELATED"/>
    <property type="match status" value="1"/>
</dbReference>
<dbReference type="InterPro" id="IPR052823">
    <property type="entry name" value="SXP/RAL-2_related"/>
</dbReference>
<feature type="signal peptide" evidence="1">
    <location>
        <begin position="1"/>
        <end position="28"/>
    </location>
</feature>
<evidence type="ECO:0000313" key="3">
    <source>
        <dbReference type="EMBL" id="GMR47714.1"/>
    </source>
</evidence>
<sequence length="177" mass="19855">SLELFHSLFLSPMRFLPFFLLLVAFLHAKKARKQVTTTTPSPPTTPNMPEFLTHASDSAKKEYVDIATNDNIVKATKEKALLSWAQRNGEPLLSAYTNYTADVQSQKKQKDARMQEIVLLLSDSAQKADASIRIIANDDSLTPKQESDQIAKQFRKIKPSVRKELMTAMESASAIEE</sequence>
<feature type="chain" id="PRO_5042934420" description="SXP/RAL-2 family protein Ani s 5-like cation-binding domain-containing protein" evidence="1">
    <location>
        <begin position="29"/>
        <end position="177"/>
    </location>
</feature>
<dbReference type="PANTHER" id="PTHR21593">
    <property type="entry name" value="PRION-LIKE- Q/N-RICH -DOMAIN-BEARING PROTEIN PROTEIN"/>
    <property type="match status" value="1"/>
</dbReference>
<dbReference type="InterPro" id="IPR003677">
    <property type="entry name" value="ANIS5_cation-bd"/>
</dbReference>
<evidence type="ECO:0000313" key="4">
    <source>
        <dbReference type="Proteomes" id="UP001328107"/>
    </source>
</evidence>
<feature type="domain" description="SXP/RAL-2 family protein Ani s 5-like cation-binding" evidence="2">
    <location>
        <begin position="59"/>
        <end position="155"/>
    </location>
</feature>
<dbReference type="Pfam" id="PF02520">
    <property type="entry name" value="ANIS5_cation-bd"/>
    <property type="match status" value="1"/>
</dbReference>
<protein>
    <recommendedName>
        <fullName evidence="2">SXP/RAL-2 family protein Ani s 5-like cation-binding domain-containing protein</fullName>
    </recommendedName>
</protein>
<reference evidence="4" key="1">
    <citation type="submission" date="2022-10" db="EMBL/GenBank/DDBJ databases">
        <title>Genome assembly of Pristionchus species.</title>
        <authorList>
            <person name="Yoshida K."/>
            <person name="Sommer R.J."/>
        </authorList>
    </citation>
    <scope>NUCLEOTIDE SEQUENCE [LARGE SCALE GENOMIC DNA]</scope>
    <source>
        <strain evidence="4">RS5460</strain>
    </source>
</reference>
<dbReference type="AlphaFoldDB" id="A0AAN5I0X6"/>
<organism evidence="3 4">
    <name type="scientific">Pristionchus mayeri</name>
    <dbReference type="NCBI Taxonomy" id="1317129"/>
    <lineage>
        <taxon>Eukaryota</taxon>
        <taxon>Metazoa</taxon>
        <taxon>Ecdysozoa</taxon>
        <taxon>Nematoda</taxon>
        <taxon>Chromadorea</taxon>
        <taxon>Rhabditida</taxon>
        <taxon>Rhabditina</taxon>
        <taxon>Diplogasteromorpha</taxon>
        <taxon>Diplogasteroidea</taxon>
        <taxon>Neodiplogasteridae</taxon>
        <taxon>Pristionchus</taxon>
    </lineage>
</organism>
<comment type="caution">
    <text evidence="3">The sequence shown here is derived from an EMBL/GenBank/DDBJ whole genome shotgun (WGS) entry which is preliminary data.</text>
</comment>
<evidence type="ECO:0000259" key="2">
    <source>
        <dbReference type="Pfam" id="PF02520"/>
    </source>
</evidence>
<evidence type="ECO:0000256" key="1">
    <source>
        <dbReference type="SAM" id="SignalP"/>
    </source>
</evidence>
<name>A0AAN5I0X6_9BILA</name>
<keyword evidence="1" id="KW-0732">Signal</keyword>
<dbReference type="EMBL" id="BTRK01000004">
    <property type="protein sequence ID" value="GMR47714.1"/>
    <property type="molecule type" value="Genomic_DNA"/>
</dbReference>
<dbReference type="Proteomes" id="UP001328107">
    <property type="component" value="Unassembled WGS sequence"/>
</dbReference>
<keyword evidence="4" id="KW-1185">Reference proteome</keyword>
<feature type="non-terminal residue" evidence="3">
    <location>
        <position position="1"/>
    </location>
</feature>